<keyword evidence="1" id="KW-0472">Membrane</keyword>
<keyword evidence="1" id="KW-0812">Transmembrane</keyword>
<comment type="caution">
    <text evidence="2">The sequence shown here is derived from an EMBL/GenBank/DDBJ whole genome shotgun (WGS) entry which is preliminary data.</text>
</comment>
<organism evidence="2 3">
    <name type="scientific">Candidatus Lambdaproteobacteria bacterium RIFOXYD2_FULL_50_16</name>
    <dbReference type="NCBI Taxonomy" id="1817772"/>
    <lineage>
        <taxon>Bacteria</taxon>
        <taxon>Pseudomonadati</taxon>
        <taxon>Pseudomonadota</taxon>
        <taxon>Candidatus Lambdaproteobacteria</taxon>
    </lineage>
</organism>
<keyword evidence="1" id="KW-1133">Transmembrane helix</keyword>
<evidence type="ECO:0000256" key="1">
    <source>
        <dbReference type="SAM" id="Phobius"/>
    </source>
</evidence>
<dbReference type="EMBL" id="MFNE01000010">
    <property type="protein sequence ID" value="OGG96691.1"/>
    <property type="molecule type" value="Genomic_DNA"/>
</dbReference>
<evidence type="ECO:0000313" key="2">
    <source>
        <dbReference type="EMBL" id="OGG96691.1"/>
    </source>
</evidence>
<sequence>MIQKIDRLWVWSILVILGWAFSLLGHQLLDKWAAPQYQPSPQEGLAFYFPLHGSLENKGGSNAKLVSEFPPLWRDGGLAVSLLTYSTARLVEFPLDAFDRSYTLSFWMQVSREHFVEDSRPWNGNNVYGILFVGNKLFAQNPTLELSFNNISGAFGVQTAHMAEWERADIKYDFLEQQYAAHWVVVRSAEKVEVYLNGQLAQELLIPQNPSEHPIDFAMLSEGHLPGGRFTISELTFWERGLSPDEAKSQFSNLRNHWYRYSNPLVEWAAPNYLEGGSAGPWFKTPTWAWWFWFPLYLLTLGATVIFWVRWIPWLLWLLSDEREP</sequence>
<dbReference type="SUPFAM" id="SSF49899">
    <property type="entry name" value="Concanavalin A-like lectins/glucanases"/>
    <property type="match status" value="1"/>
</dbReference>
<dbReference type="InterPro" id="IPR013320">
    <property type="entry name" value="ConA-like_dom_sf"/>
</dbReference>
<proteinExistence type="predicted"/>
<dbReference type="Proteomes" id="UP000178449">
    <property type="component" value="Unassembled WGS sequence"/>
</dbReference>
<evidence type="ECO:0000313" key="3">
    <source>
        <dbReference type="Proteomes" id="UP000178449"/>
    </source>
</evidence>
<name>A0A1F6GEZ6_9PROT</name>
<feature type="transmembrane region" description="Helical" evidence="1">
    <location>
        <begin position="9"/>
        <end position="29"/>
    </location>
</feature>
<dbReference type="Gene3D" id="2.60.120.200">
    <property type="match status" value="1"/>
</dbReference>
<accession>A0A1F6GEZ6</accession>
<reference evidence="2 3" key="1">
    <citation type="journal article" date="2016" name="Nat. Commun.">
        <title>Thousands of microbial genomes shed light on interconnected biogeochemical processes in an aquifer system.</title>
        <authorList>
            <person name="Anantharaman K."/>
            <person name="Brown C.T."/>
            <person name="Hug L.A."/>
            <person name="Sharon I."/>
            <person name="Castelle C.J."/>
            <person name="Probst A.J."/>
            <person name="Thomas B.C."/>
            <person name="Singh A."/>
            <person name="Wilkins M.J."/>
            <person name="Karaoz U."/>
            <person name="Brodie E.L."/>
            <person name="Williams K.H."/>
            <person name="Hubbard S.S."/>
            <person name="Banfield J.F."/>
        </authorList>
    </citation>
    <scope>NUCLEOTIDE SEQUENCE [LARGE SCALE GENOMIC DNA]</scope>
</reference>
<feature type="transmembrane region" description="Helical" evidence="1">
    <location>
        <begin position="288"/>
        <end position="309"/>
    </location>
</feature>
<gene>
    <name evidence="2" type="ORF">A2527_03800</name>
</gene>
<protein>
    <submittedName>
        <fullName evidence="2">Uncharacterized protein</fullName>
    </submittedName>
</protein>
<dbReference type="AlphaFoldDB" id="A0A1F6GEZ6"/>